<organism evidence="1 2">
    <name type="scientific">Tahibacter aquaticus</name>
    <dbReference type="NCBI Taxonomy" id="520092"/>
    <lineage>
        <taxon>Bacteria</taxon>
        <taxon>Pseudomonadati</taxon>
        <taxon>Pseudomonadota</taxon>
        <taxon>Gammaproteobacteria</taxon>
        <taxon>Lysobacterales</taxon>
        <taxon>Rhodanobacteraceae</taxon>
        <taxon>Tahibacter</taxon>
    </lineage>
</organism>
<evidence type="ECO:0000313" key="1">
    <source>
        <dbReference type="EMBL" id="TDR38894.1"/>
    </source>
</evidence>
<name>A0A4R6YMW9_9GAMM</name>
<reference evidence="1 2" key="1">
    <citation type="submission" date="2019-03" db="EMBL/GenBank/DDBJ databases">
        <title>Genomic Encyclopedia of Type Strains, Phase IV (KMG-IV): sequencing the most valuable type-strain genomes for metagenomic binning, comparative biology and taxonomic classification.</title>
        <authorList>
            <person name="Goeker M."/>
        </authorList>
    </citation>
    <scope>NUCLEOTIDE SEQUENCE [LARGE SCALE GENOMIC DNA]</scope>
    <source>
        <strain evidence="1 2">DSM 21667</strain>
    </source>
</reference>
<comment type="caution">
    <text evidence="1">The sequence shown here is derived from an EMBL/GenBank/DDBJ whole genome shotgun (WGS) entry which is preliminary data.</text>
</comment>
<dbReference type="SUPFAM" id="SSF82171">
    <property type="entry name" value="DPP6 N-terminal domain-like"/>
    <property type="match status" value="1"/>
</dbReference>
<dbReference type="Proteomes" id="UP000295293">
    <property type="component" value="Unassembled WGS sequence"/>
</dbReference>
<protein>
    <recommendedName>
        <fullName evidence="3">WD40 repeat protein</fullName>
    </recommendedName>
</protein>
<evidence type="ECO:0000313" key="2">
    <source>
        <dbReference type="Proteomes" id="UP000295293"/>
    </source>
</evidence>
<accession>A0A4R6YMW9</accession>
<dbReference type="Gene3D" id="2.120.10.30">
    <property type="entry name" value="TolB, C-terminal domain"/>
    <property type="match status" value="1"/>
</dbReference>
<dbReference type="EMBL" id="SNZH01000018">
    <property type="protein sequence ID" value="TDR38894.1"/>
    <property type="molecule type" value="Genomic_DNA"/>
</dbReference>
<sequence>MSLNANNQEQRNHSAEGYPSADGRFVVFAGEGVFHPDVGVLPPQPADHEQENVFLRTFDPPQTELLGRAANGQGNPGTRGANMQDALPERHEVLFSSDGDYLGDASGGGSRSLFLRNWQSGAVERITARPDGGISQFSAGGQLSPDGRFVVMSSIAADLTSDNPQGYRQLFLRDRLLQNTRRLTFPWSGGEFSAAAGLGTFFDSLKLSQNAQRLMFVAGFNDEFTADDNPGFSDVYVQDVASGKVELVSRRQD</sequence>
<proteinExistence type="predicted"/>
<dbReference type="AlphaFoldDB" id="A0A4R6YMW9"/>
<gene>
    <name evidence="1" type="ORF">DFR29_11837</name>
</gene>
<evidence type="ECO:0008006" key="3">
    <source>
        <dbReference type="Google" id="ProtNLM"/>
    </source>
</evidence>
<dbReference type="InterPro" id="IPR011042">
    <property type="entry name" value="6-blade_b-propeller_TolB-like"/>
</dbReference>
<keyword evidence="2" id="KW-1185">Reference proteome</keyword>